<dbReference type="EMBL" id="JACGCM010001193">
    <property type="protein sequence ID" value="KAF6159571.1"/>
    <property type="molecule type" value="Genomic_DNA"/>
</dbReference>
<accession>A0A7J7MXA0</accession>
<proteinExistence type="predicted"/>
<protein>
    <recommendedName>
        <fullName evidence="4">BED-type domain-containing protein</fullName>
    </recommendedName>
</protein>
<evidence type="ECO:0000313" key="2">
    <source>
        <dbReference type="EMBL" id="KAF6159571.1"/>
    </source>
</evidence>
<sequence length="153" mass="17711">MEKFLLRDLSSEESFIQIRQRSADETPVLHQIHDPQIGEMVVQQGEQNTPAESQDTNFNSNVPLSPKGSKEKESGTKRKYASIVWDHFTIVEGTRKVPIRAECNYCKTGLKCKHKDVGDWVFKDFACELVVFFLIKARRRRMKFNSHFVFSVS</sequence>
<evidence type="ECO:0000256" key="1">
    <source>
        <dbReference type="SAM" id="MobiDB-lite"/>
    </source>
</evidence>
<name>A0A7J7MXA0_9MAGN</name>
<dbReference type="AlphaFoldDB" id="A0A7J7MXA0"/>
<organism evidence="2 3">
    <name type="scientific">Kingdonia uniflora</name>
    <dbReference type="NCBI Taxonomy" id="39325"/>
    <lineage>
        <taxon>Eukaryota</taxon>
        <taxon>Viridiplantae</taxon>
        <taxon>Streptophyta</taxon>
        <taxon>Embryophyta</taxon>
        <taxon>Tracheophyta</taxon>
        <taxon>Spermatophyta</taxon>
        <taxon>Magnoliopsida</taxon>
        <taxon>Ranunculales</taxon>
        <taxon>Circaeasteraceae</taxon>
        <taxon>Kingdonia</taxon>
    </lineage>
</organism>
<keyword evidence="3" id="KW-1185">Reference proteome</keyword>
<evidence type="ECO:0000313" key="3">
    <source>
        <dbReference type="Proteomes" id="UP000541444"/>
    </source>
</evidence>
<gene>
    <name evidence="2" type="ORF">GIB67_032342</name>
</gene>
<feature type="region of interest" description="Disordered" evidence="1">
    <location>
        <begin position="34"/>
        <end position="78"/>
    </location>
</feature>
<evidence type="ECO:0008006" key="4">
    <source>
        <dbReference type="Google" id="ProtNLM"/>
    </source>
</evidence>
<comment type="caution">
    <text evidence="2">The sequence shown here is derived from an EMBL/GenBank/DDBJ whole genome shotgun (WGS) entry which is preliminary data.</text>
</comment>
<feature type="compositionally biased region" description="Polar residues" evidence="1">
    <location>
        <begin position="44"/>
        <end position="63"/>
    </location>
</feature>
<reference evidence="2 3" key="1">
    <citation type="journal article" date="2020" name="IScience">
        <title>Genome Sequencing of the Endangered Kingdonia uniflora (Circaeasteraceae, Ranunculales) Reveals Potential Mechanisms of Evolutionary Specialization.</title>
        <authorList>
            <person name="Sun Y."/>
            <person name="Deng T."/>
            <person name="Zhang A."/>
            <person name="Moore M.J."/>
            <person name="Landis J.B."/>
            <person name="Lin N."/>
            <person name="Zhang H."/>
            <person name="Zhang X."/>
            <person name="Huang J."/>
            <person name="Zhang X."/>
            <person name="Sun H."/>
            <person name="Wang H."/>
        </authorList>
    </citation>
    <scope>NUCLEOTIDE SEQUENCE [LARGE SCALE GENOMIC DNA]</scope>
    <source>
        <strain evidence="2">TB1705</strain>
        <tissue evidence="2">Leaf</tissue>
    </source>
</reference>
<dbReference type="Proteomes" id="UP000541444">
    <property type="component" value="Unassembled WGS sequence"/>
</dbReference>